<dbReference type="STRING" id="44576.SAMN05421881_102311"/>
<dbReference type="RefSeq" id="WP_090413733.1">
    <property type="nucleotide sequence ID" value="NZ_FNOY01000023.1"/>
</dbReference>
<dbReference type="EMBL" id="FNOY01000023">
    <property type="protein sequence ID" value="SDY20874.1"/>
    <property type="molecule type" value="Genomic_DNA"/>
</dbReference>
<proteinExistence type="predicted"/>
<reference evidence="2 3" key="1">
    <citation type="submission" date="2016-10" db="EMBL/GenBank/DDBJ databases">
        <authorList>
            <person name="de Groot N.N."/>
        </authorList>
    </citation>
    <scope>NUCLEOTIDE SEQUENCE [LARGE SCALE GENOMIC DNA]</scope>
    <source>
        <strain evidence="2 3">Nm1</strain>
    </source>
</reference>
<evidence type="ECO:0000313" key="3">
    <source>
        <dbReference type="Proteomes" id="UP000198640"/>
    </source>
</evidence>
<protein>
    <recommendedName>
        <fullName evidence="4">Chalcone isomerase-like</fullName>
    </recommendedName>
</protein>
<evidence type="ECO:0008006" key="4">
    <source>
        <dbReference type="Google" id="ProtNLM"/>
    </source>
</evidence>
<keyword evidence="3" id="KW-1185">Reference proteome</keyword>
<evidence type="ECO:0000256" key="1">
    <source>
        <dbReference type="SAM" id="SignalP"/>
    </source>
</evidence>
<dbReference type="AlphaFoldDB" id="A0A1H3I1G1"/>
<dbReference type="OrthoDB" id="8548336at2"/>
<organism evidence="2 3">
    <name type="scientific">Nitrosomonas halophila</name>
    <dbReference type="NCBI Taxonomy" id="44576"/>
    <lineage>
        <taxon>Bacteria</taxon>
        <taxon>Pseudomonadati</taxon>
        <taxon>Pseudomonadota</taxon>
        <taxon>Betaproteobacteria</taxon>
        <taxon>Nitrosomonadales</taxon>
        <taxon>Nitrosomonadaceae</taxon>
        <taxon>Nitrosomonas</taxon>
    </lineage>
</organism>
<feature type="signal peptide" evidence="1">
    <location>
        <begin position="1"/>
        <end position="29"/>
    </location>
</feature>
<feature type="chain" id="PRO_5011530115" description="Chalcone isomerase-like" evidence="1">
    <location>
        <begin position="30"/>
        <end position="223"/>
    </location>
</feature>
<keyword evidence="1" id="KW-0732">Signal</keyword>
<accession>A0A1H3I1G1</accession>
<dbReference type="Proteomes" id="UP000198640">
    <property type="component" value="Unassembled WGS sequence"/>
</dbReference>
<name>A0A1H3I1G1_9PROT</name>
<sequence>MKMLAGSLFTHLMLWLAMVLSPLPMPVFAADAGPVRSGPAASAAGQVAWPDEDAILLRYTQILGGARNGQANPSLTLYQDGTMRVYYPDFLKQAGVYAGRLDPGHLGQLWSMLTDQVLLAFDARKVRDLMAAHDQASDLHASVIFGISDAPTLHIEFFPDRYHAAGRSLSATPATQKTISWHALKRDARQYTGIAEIQQLYAVQQRLEAIMRQSDLTKVDAAP</sequence>
<gene>
    <name evidence="2" type="ORF">SAMN05421881_102311</name>
</gene>
<evidence type="ECO:0000313" key="2">
    <source>
        <dbReference type="EMBL" id="SDY20874.1"/>
    </source>
</evidence>